<protein>
    <recommendedName>
        <fullName evidence="6">Ribosomal protein L34Ae</fullName>
    </recommendedName>
</protein>
<keyword evidence="5" id="KW-1185">Reference proteome</keyword>
<evidence type="ECO:0000313" key="5">
    <source>
        <dbReference type="Proteomes" id="UP000036987"/>
    </source>
</evidence>
<feature type="transmembrane region" description="Helical" evidence="3">
    <location>
        <begin position="31"/>
        <end position="55"/>
    </location>
</feature>
<feature type="compositionally biased region" description="Basic and acidic residues" evidence="2">
    <location>
        <begin position="297"/>
        <end position="317"/>
    </location>
</feature>
<comment type="caution">
    <text evidence="4">The sequence shown here is derived from an EMBL/GenBank/DDBJ whole genome shotgun (WGS) entry which is preliminary data.</text>
</comment>
<gene>
    <name evidence="4" type="ORF">ZOSMA_89G00910</name>
</gene>
<dbReference type="EMBL" id="LFYR01002109">
    <property type="protein sequence ID" value="KMZ57138.1"/>
    <property type="molecule type" value="Genomic_DNA"/>
</dbReference>
<evidence type="ECO:0000256" key="1">
    <source>
        <dbReference type="SAM" id="Coils"/>
    </source>
</evidence>
<keyword evidence="3" id="KW-1133">Transmembrane helix</keyword>
<keyword evidence="3" id="KW-0472">Membrane</keyword>
<dbReference type="InterPro" id="IPR012870">
    <property type="entry name" value="DUF1666"/>
</dbReference>
<feature type="coiled-coil region" evidence="1">
    <location>
        <begin position="436"/>
        <end position="463"/>
    </location>
</feature>
<dbReference type="PANTHER" id="PTHR46741">
    <property type="entry name" value="OS09G0413600 PROTEIN"/>
    <property type="match status" value="1"/>
</dbReference>
<sequence>METRRTHQRVYTASQPTAHLGSAMERFPRDFFCRCVASFFSFLLFCVTATFVFFLRFTSTVFSRIKTKIISERNGVGGRDGDSFLLSEDGEPLRPILDDTEFEAMFPDNPGFKFQFRFDIPEDIRRNMGEQNEEFLHSVDRDHLLDTSTSKVVSENNTSGFTISAASLPDNQDFSNRDYLPTVETSVSNYKVVSEKNISGFVKKPQASVYMIQEAYVVDDADSDLLLDSEELDRSLKARLLSVKKCEEVTAVNKKSIDLENESNPDDNENGISETNTGIHAGGGIVTMDEVGSDHANFKESEPTMRDADTREPRQGDNDPLCTNGLVFKEDSDDTLGSDIDSLSLFSNDAYSVKSLAVDSDFGDGFLSEGDFDKEAFGKSENINQELMNSLNIELGHSHRSLDFSDESKIVYQFNKDISQIIEEAGLVISHMSSVKHPELEKVDELSDELEELEMEVESQETFIDLKIDRAIKQPHFDAEEIDLSDLLIQPSDKQVSSKQSTIFRADNYWCLENNDESLCQGKKFDDQMEDDLKFYEETDTDPEKIKMKGDCDNVDVYWEEQDIIDEISMELLNVRSNKLPTIPEELQSPYLVYADLKDWKFEETLSIEKTIDEIRMLYKNYRDSMKKLDILNDQKMHAIDVLKLKIPHQPTSSERPSVGSFLSQSFNRRKSNNDHLERLVKEVRSEQEIVYVGQTCLSWEFLWWQFEKSQDIPETDSYGYRHYNQVFYEFQGFQVLIQRFLEDEPFQIPRVPYYVKIRRGLALLQVPLIQEDGVNEKKEIKKNGDRLIMIEELNYMMVISIQAFSKFVKADKSTETSILLKGLKGHRPELQDPSDLKLLMDIQADLHKKERKLKDLLRVGNCLVKKFKKPVEDRTSRNLFFSQVDLMLISRVLEMPRLTTDQLIWCFKKLSNITFVDRKIHRESNFLLFPCSIN</sequence>
<dbReference type="Pfam" id="PF07891">
    <property type="entry name" value="DUF1666"/>
    <property type="match status" value="1"/>
</dbReference>
<dbReference type="Proteomes" id="UP000036987">
    <property type="component" value="Unassembled WGS sequence"/>
</dbReference>
<dbReference type="OrthoDB" id="772197at2759"/>
<dbReference type="STRING" id="29655.A0A0K9NKK7"/>
<keyword evidence="1" id="KW-0175">Coiled coil</keyword>
<proteinExistence type="predicted"/>
<accession>A0A0K9NKK7</accession>
<evidence type="ECO:0000256" key="3">
    <source>
        <dbReference type="SAM" id="Phobius"/>
    </source>
</evidence>
<reference evidence="5" key="1">
    <citation type="journal article" date="2016" name="Nature">
        <title>The genome of the seagrass Zostera marina reveals angiosperm adaptation to the sea.</title>
        <authorList>
            <person name="Olsen J.L."/>
            <person name="Rouze P."/>
            <person name="Verhelst B."/>
            <person name="Lin Y.-C."/>
            <person name="Bayer T."/>
            <person name="Collen J."/>
            <person name="Dattolo E."/>
            <person name="De Paoli E."/>
            <person name="Dittami S."/>
            <person name="Maumus F."/>
            <person name="Michel G."/>
            <person name="Kersting A."/>
            <person name="Lauritano C."/>
            <person name="Lohaus R."/>
            <person name="Toepel M."/>
            <person name="Tonon T."/>
            <person name="Vanneste K."/>
            <person name="Amirebrahimi M."/>
            <person name="Brakel J."/>
            <person name="Bostroem C."/>
            <person name="Chovatia M."/>
            <person name="Grimwood J."/>
            <person name="Jenkins J.W."/>
            <person name="Jueterbock A."/>
            <person name="Mraz A."/>
            <person name="Stam W.T."/>
            <person name="Tice H."/>
            <person name="Bornberg-Bauer E."/>
            <person name="Green P.J."/>
            <person name="Pearson G.A."/>
            <person name="Procaccini G."/>
            <person name="Duarte C.M."/>
            <person name="Schmutz J."/>
            <person name="Reusch T.B.H."/>
            <person name="Van de Peer Y."/>
        </authorList>
    </citation>
    <scope>NUCLEOTIDE SEQUENCE [LARGE SCALE GENOMIC DNA]</scope>
    <source>
        <strain evidence="5">cv. Finnish</strain>
    </source>
</reference>
<evidence type="ECO:0008006" key="6">
    <source>
        <dbReference type="Google" id="ProtNLM"/>
    </source>
</evidence>
<dbReference type="AlphaFoldDB" id="A0A0K9NKK7"/>
<evidence type="ECO:0000313" key="4">
    <source>
        <dbReference type="EMBL" id="KMZ57138.1"/>
    </source>
</evidence>
<evidence type="ECO:0000256" key="2">
    <source>
        <dbReference type="SAM" id="MobiDB-lite"/>
    </source>
</evidence>
<dbReference type="PANTHER" id="PTHR46741:SF2">
    <property type="entry name" value="RIBOSOMAL PROTEIN L34AE"/>
    <property type="match status" value="1"/>
</dbReference>
<keyword evidence="3" id="KW-0812">Transmembrane</keyword>
<name>A0A0K9NKK7_ZOSMR</name>
<feature type="region of interest" description="Disordered" evidence="2">
    <location>
        <begin position="297"/>
        <end position="322"/>
    </location>
</feature>
<organism evidence="4 5">
    <name type="scientific">Zostera marina</name>
    <name type="common">Eelgrass</name>
    <dbReference type="NCBI Taxonomy" id="29655"/>
    <lineage>
        <taxon>Eukaryota</taxon>
        <taxon>Viridiplantae</taxon>
        <taxon>Streptophyta</taxon>
        <taxon>Embryophyta</taxon>
        <taxon>Tracheophyta</taxon>
        <taxon>Spermatophyta</taxon>
        <taxon>Magnoliopsida</taxon>
        <taxon>Liliopsida</taxon>
        <taxon>Zosteraceae</taxon>
        <taxon>Zostera</taxon>
    </lineage>
</organism>